<organism evidence="6 7">
    <name type="scientific">Mesorhizobium robiniae</name>
    <dbReference type="NCBI Taxonomy" id="559315"/>
    <lineage>
        <taxon>Bacteria</taxon>
        <taxon>Pseudomonadati</taxon>
        <taxon>Pseudomonadota</taxon>
        <taxon>Alphaproteobacteria</taxon>
        <taxon>Hyphomicrobiales</taxon>
        <taxon>Phyllobacteriaceae</taxon>
        <taxon>Mesorhizobium</taxon>
    </lineage>
</organism>
<sequence>MAAGKRHGIISGWDHSAAGRASAGLLHRFSFLNLPVSYIGYYSCLLITTGVAIMDRLTELASFVRVCDSASFSAAARELGLSQPAVSQQIRALEKRLGVRLFDRTTRYVSPTEAGRRYLERARDIIERIGDADRSVGCLESKMCGRLAVGAPASFGAGVLGNYLIEFKRTYPELMLDVALTDSFVDVIAERLDVVIRMGTIDDDRLIVRKLGVMERRLAATPGYLDRMGRPRRPEDLAGHDYLHYAHITTRDIVPLTGPGGEKAEVRIRPTMCSNNSLLNQQALLFGIGIGLGHKVILDPLVAQGRLEYVLPDWRYAPHHVHAVYPSNRFIPLKVRRFVAGFADHLAAMGAFIDDEKSVHIQETAPA</sequence>
<evidence type="ECO:0000259" key="5">
    <source>
        <dbReference type="PROSITE" id="PS50931"/>
    </source>
</evidence>
<dbReference type="PANTHER" id="PTHR30537:SF5">
    <property type="entry name" value="HTH-TYPE TRANSCRIPTIONAL ACTIVATOR TTDR-RELATED"/>
    <property type="match status" value="1"/>
</dbReference>
<comment type="caution">
    <text evidence="6">The sequence shown here is derived from an EMBL/GenBank/DDBJ whole genome shotgun (WGS) entry which is preliminary data.</text>
</comment>
<dbReference type="Pfam" id="PF03466">
    <property type="entry name" value="LysR_substrate"/>
    <property type="match status" value="1"/>
</dbReference>
<evidence type="ECO:0000256" key="2">
    <source>
        <dbReference type="ARBA" id="ARBA00023015"/>
    </source>
</evidence>
<dbReference type="InterPro" id="IPR000847">
    <property type="entry name" value="LysR_HTH_N"/>
</dbReference>
<evidence type="ECO:0000256" key="1">
    <source>
        <dbReference type="ARBA" id="ARBA00009437"/>
    </source>
</evidence>
<evidence type="ECO:0000256" key="3">
    <source>
        <dbReference type="ARBA" id="ARBA00023125"/>
    </source>
</evidence>
<keyword evidence="4" id="KW-0804">Transcription</keyword>
<dbReference type="GO" id="GO:0003677">
    <property type="term" value="F:DNA binding"/>
    <property type="evidence" value="ECO:0007669"/>
    <property type="project" value="UniProtKB-KW"/>
</dbReference>
<evidence type="ECO:0000313" key="6">
    <source>
        <dbReference type="EMBL" id="MET3580854.1"/>
    </source>
</evidence>
<keyword evidence="7" id="KW-1185">Reference proteome</keyword>
<accession>A0ABV2GRS5</accession>
<dbReference type="PANTHER" id="PTHR30537">
    <property type="entry name" value="HTH-TYPE TRANSCRIPTIONAL REGULATOR"/>
    <property type="match status" value="1"/>
</dbReference>
<dbReference type="Pfam" id="PF00126">
    <property type="entry name" value="HTH_1"/>
    <property type="match status" value="1"/>
</dbReference>
<dbReference type="Proteomes" id="UP001549204">
    <property type="component" value="Unassembled WGS sequence"/>
</dbReference>
<dbReference type="Gene3D" id="1.10.10.10">
    <property type="entry name" value="Winged helix-like DNA-binding domain superfamily/Winged helix DNA-binding domain"/>
    <property type="match status" value="1"/>
</dbReference>
<dbReference type="PRINTS" id="PR00039">
    <property type="entry name" value="HTHLYSR"/>
</dbReference>
<dbReference type="EMBL" id="JBEPMC010000006">
    <property type="protein sequence ID" value="MET3580854.1"/>
    <property type="molecule type" value="Genomic_DNA"/>
</dbReference>
<evidence type="ECO:0000313" key="7">
    <source>
        <dbReference type="Proteomes" id="UP001549204"/>
    </source>
</evidence>
<dbReference type="InterPro" id="IPR058163">
    <property type="entry name" value="LysR-type_TF_proteobact-type"/>
</dbReference>
<reference evidence="6 7" key="1">
    <citation type="submission" date="2024-06" db="EMBL/GenBank/DDBJ databases">
        <title>Genomic Encyclopedia of Type Strains, Phase IV (KMG-IV): sequencing the most valuable type-strain genomes for metagenomic binning, comparative biology and taxonomic classification.</title>
        <authorList>
            <person name="Goeker M."/>
        </authorList>
    </citation>
    <scope>NUCLEOTIDE SEQUENCE [LARGE SCALE GENOMIC DNA]</scope>
    <source>
        <strain evidence="6 7">DSM 100022</strain>
    </source>
</reference>
<dbReference type="Gene3D" id="3.40.190.290">
    <property type="match status" value="1"/>
</dbReference>
<dbReference type="CDD" id="cd08422">
    <property type="entry name" value="PBP2_CrgA_like"/>
    <property type="match status" value="1"/>
</dbReference>
<protein>
    <submittedName>
        <fullName evidence="6">DNA-binding transcriptional LysR family regulator</fullName>
    </submittedName>
</protein>
<gene>
    <name evidence="6" type="ORF">ABID19_003893</name>
</gene>
<comment type="similarity">
    <text evidence="1">Belongs to the LysR transcriptional regulatory family.</text>
</comment>
<evidence type="ECO:0000256" key="4">
    <source>
        <dbReference type="ARBA" id="ARBA00023163"/>
    </source>
</evidence>
<name>A0ABV2GRS5_9HYPH</name>
<feature type="domain" description="HTH lysR-type" evidence="5">
    <location>
        <begin position="55"/>
        <end position="112"/>
    </location>
</feature>
<dbReference type="InterPro" id="IPR005119">
    <property type="entry name" value="LysR_subst-bd"/>
</dbReference>
<keyword evidence="3 6" id="KW-0238">DNA-binding</keyword>
<dbReference type="PROSITE" id="PS50931">
    <property type="entry name" value="HTH_LYSR"/>
    <property type="match status" value="1"/>
</dbReference>
<dbReference type="InterPro" id="IPR036388">
    <property type="entry name" value="WH-like_DNA-bd_sf"/>
</dbReference>
<dbReference type="InterPro" id="IPR036390">
    <property type="entry name" value="WH_DNA-bd_sf"/>
</dbReference>
<dbReference type="SUPFAM" id="SSF46785">
    <property type="entry name" value="Winged helix' DNA-binding domain"/>
    <property type="match status" value="1"/>
</dbReference>
<dbReference type="SUPFAM" id="SSF53850">
    <property type="entry name" value="Periplasmic binding protein-like II"/>
    <property type="match status" value="1"/>
</dbReference>
<keyword evidence="2" id="KW-0805">Transcription regulation</keyword>
<proteinExistence type="inferred from homology"/>